<dbReference type="NCBIfam" id="TIGR01133">
    <property type="entry name" value="murG"/>
    <property type="match status" value="1"/>
</dbReference>
<comment type="pathway">
    <text evidence="10">Cell wall biogenesis; peptidoglycan biosynthesis.</text>
</comment>
<feature type="binding site" evidence="10">
    <location>
        <position position="295"/>
    </location>
    <ligand>
        <name>UDP-N-acetyl-alpha-D-glucosamine</name>
        <dbReference type="ChEBI" id="CHEBI:57705"/>
    </ligand>
</feature>
<dbReference type="GO" id="GO:0005886">
    <property type="term" value="C:plasma membrane"/>
    <property type="evidence" value="ECO:0007669"/>
    <property type="project" value="UniProtKB-SubCell"/>
</dbReference>
<dbReference type="GO" id="GO:0071555">
    <property type="term" value="P:cell wall organization"/>
    <property type="evidence" value="ECO:0007669"/>
    <property type="project" value="UniProtKB-KW"/>
</dbReference>
<dbReference type="PANTHER" id="PTHR21015:SF22">
    <property type="entry name" value="GLYCOSYLTRANSFERASE"/>
    <property type="match status" value="1"/>
</dbReference>
<organism evidence="13">
    <name type="scientific">uncultured Desulfobacterium sp</name>
    <dbReference type="NCBI Taxonomy" id="201089"/>
    <lineage>
        <taxon>Bacteria</taxon>
        <taxon>Pseudomonadati</taxon>
        <taxon>Thermodesulfobacteriota</taxon>
        <taxon>Desulfobacteria</taxon>
        <taxon>Desulfobacterales</taxon>
        <taxon>Desulfobacteriaceae</taxon>
        <taxon>Desulfobacterium</taxon>
        <taxon>environmental samples</taxon>
    </lineage>
</organism>
<dbReference type="GO" id="GO:0050511">
    <property type="term" value="F:undecaprenyldiphospho-muramoylpentapeptide beta-N-acetylglucosaminyltransferase activity"/>
    <property type="evidence" value="ECO:0007669"/>
    <property type="project" value="UniProtKB-UniRule"/>
</dbReference>
<dbReference type="HAMAP" id="MF_00033">
    <property type="entry name" value="MurG"/>
    <property type="match status" value="1"/>
</dbReference>
<comment type="function">
    <text evidence="10">Cell wall formation. Catalyzes the transfer of a GlcNAc subunit on undecaprenyl-pyrophosphoryl-MurNAc-pentapeptide (lipid intermediate I) to form undecaprenyl-pyrophosphoryl-MurNAc-(pentapeptide)GlcNAc (lipid intermediate II).</text>
</comment>
<evidence type="ECO:0000259" key="11">
    <source>
        <dbReference type="Pfam" id="PF03033"/>
    </source>
</evidence>
<evidence type="ECO:0000256" key="7">
    <source>
        <dbReference type="ARBA" id="ARBA00023136"/>
    </source>
</evidence>
<evidence type="ECO:0000256" key="9">
    <source>
        <dbReference type="ARBA" id="ARBA00023316"/>
    </source>
</evidence>
<proteinExistence type="inferred from homology"/>
<dbReference type="EC" id="2.4.1.227" evidence="10"/>
<feature type="binding site" evidence="10">
    <location>
        <position position="126"/>
    </location>
    <ligand>
        <name>UDP-N-acetyl-alpha-D-glucosamine</name>
        <dbReference type="ChEBI" id="CHEBI:57705"/>
    </ligand>
</feature>
<comment type="catalytic activity">
    <reaction evidence="10">
        <text>di-trans,octa-cis-undecaprenyl diphospho-N-acetyl-alpha-D-muramoyl-L-alanyl-D-glutamyl-meso-2,6-diaminopimeloyl-D-alanyl-D-alanine + UDP-N-acetyl-alpha-D-glucosamine = di-trans,octa-cis-undecaprenyl diphospho-[N-acetyl-alpha-D-glucosaminyl-(1-&gt;4)]-N-acetyl-alpha-D-muramoyl-L-alanyl-D-glutamyl-meso-2,6-diaminopimeloyl-D-alanyl-D-alanine + UDP + H(+)</text>
        <dbReference type="Rhea" id="RHEA:31227"/>
        <dbReference type="ChEBI" id="CHEBI:15378"/>
        <dbReference type="ChEBI" id="CHEBI:57705"/>
        <dbReference type="ChEBI" id="CHEBI:58223"/>
        <dbReference type="ChEBI" id="CHEBI:61387"/>
        <dbReference type="ChEBI" id="CHEBI:61388"/>
        <dbReference type="EC" id="2.4.1.227"/>
    </reaction>
</comment>
<name>E1YBV4_9BACT</name>
<keyword evidence="6 10" id="KW-0573">Peptidoglycan synthesis</keyword>
<evidence type="ECO:0000256" key="1">
    <source>
        <dbReference type="ARBA" id="ARBA00022475"/>
    </source>
</evidence>
<evidence type="ECO:0000256" key="3">
    <source>
        <dbReference type="ARBA" id="ARBA00022676"/>
    </source>
</evidence>
<dbReference type="Pfam" id="PF04101">
    <property type="entry name" value="Glyco_tran_28_C"/>
    <property type="match status" value="1"/>
</dbReference>
<evidence type="ECO:0000313" key="13">
    <source>
        <dbReference type="EMBL" id="CBX28048.1"/>
    </source>
</evidence>
<dbReference type="GO" id="GO:0008360">
    <property type="term" value="P:regulation of cell shape"/>
    <property type="evidence" value="ECO:0007669"/>
    <property type="project" value="UniProtKB-KW"/>
</dbReference>
<comment type="similarity">
    <text evidence="10">Belongs to the glycosyltransferase 28 family. MurG subfamily.</text>
</comment>
<dbReference type="UniPathway" id="UPA00219"/>
<evidence type="ECO:0000256" key="4">
    <source>
        <dbReference type="ARBA" id="ARBA00022679"/>
    </source>
</evidence>
<dbReference type="InterPro" id="IPR006009">
    <property type="entry name" value="GlcNAc_MurG"/>
</dbReference>
<dbReference type="InterPro" id="IPR007235">
    <property type="entry name" value="Glyco_trans_28_C"/>
</dbReference>
<dbReference type="GO" id="GO:0051301">
    <property type="term" value="P:cell division"/>
    <property type="evidence" value="ECO:0007669"/>
    <property type="project" value="UniProtKB-KW"/>
</dbReference>
<evidence type="ECO:0000256" key="2">
    <source>
        <dbReference type="ARBA" id="ARBA00022618"/>
    </source>
</evidence>
<feature type="domain" description="Glycosyl transferase family 28 C-terminal" evidence="12">
    <location>
        <begin position="189"/>
        <end position="352"/>
    </location>
</feature>
<dbReference type="SUPFAM" id="SSF53756">
    <property type="entry name" value="UDP-Glycosyltransferase/glycogen phosphorylase"/>
    <property type="match status" value="1"/>
</dbReference>
<dbReference type="EMBL" id="FR695868">
    <property type="protein sequence ID" value="CBX28048.1"/>
    <property type="molecule type" value="Genomic_DNA"/>
</dbReference>
<dbReference type="Pfam" id="PF03033">
    <property type="entry name" value="Glyco_transf_28"/>
    <property type="match status" value="1"/>
</dbReference>
<keyword evidence="4 10" id="KW-0808">Transferase</keyword>
<comment type="subcellular location">
    <subcellularLocation>
        <location evidence="10">Cell membrane</location>
        <topology evidence="10">Peripheral membrane protein</topology>
        <orientation evidence="10">Cytoplasmic side</orientation>
    </subcellularLocation>
</comment>
<feature type="domain" description="Glycosyltransferase family 28 N-terminal" evidence="11">
    <location>
        <begin position="5"/>
        <end position="145"/>
    </location>
</feature>
<dbReference type="AlphaFoldDB" id="E1YBV4"/>
<accession>E1YBV4</accession>
<keyword evidence="8 10" id="KW-0131">Cell cycle</keyword>
<keyword evidence="1 10" id="KW-1003">Cell membrane</keyword>
<keyword evidence="7 10" id="KW-0472">Membrane</keyword>
<keyword evidence="2 10" id="KW-0132">Cell division</keyword>
<sequence>MAMRIIIAGGGTGGHLFPGIAIAQEFISKEPETSILFIGRGNSFEKTNLAKAGFNHKSITVEGIKGRGIKKQLISAFKIPMAMLDSFKILKSFKPDIVFGVGSYSSGPVILAAWLLGIKIALHEQNILPGITNRMLSYFADRIYVSFEKTKKLARPEKIIVSGNPLRKEITDTAKKNITDCEAGENQFTVLILGGSQGAHSINMAIIDALSQIKNKDKYFFMHQTGSSDTEIVVKAYAQNKICYEVKPFFDDMAIKYSQADLIICRAGATTVAEITVIGRGAIYIPYPFAANDHQTQNAQALCDAGAAKMITEKDLTGSLLAENIEYYSNNPQELKKMANSARTLGKPDAAAVIVSDCYKMFDI</sequence>
<dbReference type="GO" id="GO:0051991">
    <property type="term" value="F:UDP-N-acetyl-D-glucosamine:N-acetylmuramoyl-L-alanyl-D-glutamyl-meso-2,6-diaminopimelyl-D-alanyl-D-alanine-diphosphoundecaprenol 4-beta-N-acetylglucosaminlytransferase activity"/>
    <property type="evidence" value="ECO:0007669"/>
    <property type="project" value="RHEA"/>
</dbReference>
<dbReference type="PANTHER" id="PTHR21015">
    <property type="entry name" value="UDP-N-ACETYLGLUCOSAMINE--N-ACETYLMURAMYL-(PENTAPEPTIDE) PYROPHOSPHORYL-UNDECAPRENOL N-ACETYLGLUCOSAMINE TRANSFERASE 1"/>
    <property type="match status" value="1"/>
</dbReference>
<keyword evidence="3 10" id="KW-0328">Glycosyltransferase</keyword>
<reference evidence="13" key="1">
    <citation type="journal article" date="2011" name="Environ. Microbiol.">
        <title>Genomic insights into the metabolic potential of the polycyclic aromatic hydrocarbon degrading sulfate-reducing Deltaproteobacterium N47.</title>
        <authorList>
            <person name="Bergmann F."/>
            <person name="Selesi D."/>
            <person name="Weinmaier T."/>
            <person name="Tischler P."/>
            <person name="Rattei T."/>
            <person name="Meckenstock R.U."/>
        </authorList>
    </citation>
    <scope>NUCLEOTIDE SEQUENCE</scope>
</reference>
<dbReference type="InterPro" id="IPR004276">
    <property type="entry name" value="GlycoTrans_28_N"/>
</dbReference>
<feature type="binding site" evidence="10">
    <location>
        <position position="196"/>
    </location>
    <ligand>
        <name>UDP-N-acetyl-alpha-D-glucosamine</name>
        <dbReference type="ChEBI" id="CHEBI:57705"/>
    </ligand>
</feature>
<evidence type="ECO:0000256" key="5">
    <source>
        <dbReference type="ARBA" id="ARBA00022960"/>
    </source>
</evidence>
<evidence type="ECO:0000256" key="10">
    <source>
        <dbReference type="HAMAP-Rule" id="MF_00033"/>
    </source>
</evidence>
<keyword evidence="9 10" id="KW-0961">Cell wall biogenesis/degradation</keyword>
<dbReference type="CAZy" id="GT28">
    <property type="family name" value="Glycosyltransferase Family 28"/>
</dbReference>
<dbReference type="CDD" id="cd03785">
    <property type="entry name" value="GT28_MurG"/>
    <property type="match status" value="1"/>
</dbReference>
<evidence type="ECO:0000256" key="6">
    <source>
        <dbReference type="ARBA" id="ARBA00022984"/>
    </source>
</evidence>
<feature type="binding site" evidence="10">
    <location>
        <begin position="12"/>
        <end position="14"/>
    </location>
    <ligand>
        <name>UDP-N-acetyl-alpha-D-glucosamine</name>
        <dbReference type="ChEBI" id="CHEBI:57705"/>
    </ligand>
</feature>
<dbReference type="GO" id="GO:0009252">
    <property type="term" value="P:peptidoglycan biosynthetic process"/>
    <property type="evidence" value="ECO:0007669"/>
    <property type="project" value="UniProtKB-UniRule"/>
</dbReference>
<feature type="binding site" evidence="10">
    <location>
        <position position="167"/>
    </location>
    <ligand>
        <name>UDP-N-acetyl-alpha-D-glucosamine</name>
        <dbReference type="ChEBI" id="CHEBI:57705"/>
    </ligand>
</feature>
<protein>
    <recommendedName>
        <fullName evidence="10">UDP-N-acetylglucosamine--N-acetylmuramyl-(pentapeptide) pyrophosphoryl-undecaprenol N-acetylglucosamine transferase</fullName>
        <ecNumber evidence="10">2.4.1.227</ecNumber>
    </recommendedName>
    <alternativeName>
        <fullName evidence="10">Undecaprenyl-PP-MurNAc-pentapeptide-UDPGlcNAc GlcNAc transferase</fullName>
    </alternativeName>
</protein>
<dbReference type="Gene3D" id="3.40.50.2000">
    <property type="entry name" value="Glycogen Phosphorylase B"/>
    <property type="match status" value="2"/>
</dbReference>
<evidence type="ECO:0000256" key="8">
    <source>
        <dbReference type="ARBA" id="ARBA00023306"/>
    </source>
</evidence>
<gene>
    <name evidence="10" type="primary">murG</name>
    <name evidence="13" type="ORF">N47_G33720</name>
</gene>
<evidence type="ECO:0000259" key="12">
    <source>
        <dbReference type="Pfam" id="PF04101"/>
    </source>
</evidence>
<keyword evidence="5 10" id="KW-0133">Cell shape</keyword>
<dbReference type="GO" id="GO:0005975">
    <property type="term" value="P:carbohydrate metabolic process"/>
    <property type="evidence" value="ECO:0007669"/>
    <property type="project" value="InterPro"/>
</dbReference>
<comment type="caution">
    <text evidence="10">Lacks conserved residue(s) required for the propagation of feature annotation.</text>
</comment>